<feature type="domain" description="ChlI/MoxR AAA lid" evidence="6">
    <location>
        <begin position="304"/>
        <end position="370"/>
    </location>
</feature>
<dbReference type="Gene3D" id="3.40.50.300">
    <property type="entry name" value="P-loop containing nucleotide triphosphate hydrolases"/>
    <property type="match status" value="1"/>
</dbReference>
<reference evidence="7 8" key="1">
    <citation type="journal article" date="2008" name="J. Biotechnol.">
        <title>The genome of Xanthomonas campestris pv. campestris B100 and its use for the reconstruction of metabolic pathways involved in xanthan biosynthesis.</title>
        <authorList>
            <person name="Vorholter F.J."/>
            <person name="Schneiker S."/>
            <person name="Goesmann A."/>
            <person name="Krause L."/>
            <person name="Bekel T."/>
            <person name="Kaiser O."/>
            <person name="Linke B."/>
            <person name="Patschkowski T."/>
            <person name="Ruckert C."/>
            <person name="Schmid J."/>
            <person name="Sidhu V.K."/>
            <person name="Sieber V."/>
            <person name="Tauch A."/>
            <person name="Watt S.A."/>
            <person name="Weisshaar B."/>
            <person name="Becker A."/>
            <person name="Niehaus K."/>
            <person name="Puhler A."/>
        </authorList>
    </citation>
    <scope>NUCLEOTIDE SEQUENCE [LARGE SCALE GENOMIC DNA]</scope>
    <source>
        <strain evidence="7 8">B100</strain>
    </source>
</reference>
<evidence type="ECO:0000313" key="7">
    <source>
        <dbReference type="EMBL" id="CAP49429.1"/>
    </source>
</evidence>
<evidence type="ECO:0000259" key="6">
    <source>
        <dbReference type="Pfam" id="PF17863"/>
    </source>
</evidence>
<dbReference type="SUPFAM" id="SSF52540">
    <property type="entry name" value="P-loop containing nucleoside triphosphate hydrolases"/>
    <property type="match status" value="1"/>
</dbReference>
<keyword evidence="1" id="KW-0547">Nucleotide-binding</keyword>
<dbReference type="KEGG" id="xca:xcc-b100_0099"/>
<feature type="domain" description="ATPase AAA-3" evidence="5">
    <location>
        <begin position="96"/>
        <end position="230"/>
    </location>
</feature>
<evidence type="ECO:0000256" key="3">
    <source>
        <dbReference type="ARBA" id="ARBA00061607"/>
    </source>
</evidence>
<evidence type="ECO:0000256" key="1">
    <source>
        <dbReference type="ARBA" id="ARBA00022741"/>
    </source>
</evidence>
<comment type="similarity">
    <text evidence="3">Belongs to the MoxR family.</text>
</comment>
<dbReference type="GO" id="GO:0005524">
    <property type="term" value="F:ATP binding"/>
    <property type="evidence" value="ECO:0007669"/>
    <property type="project" value="UniProtKB-KW"/>
</dbReference>
<name>B0RLK0_XANCB</name>
<dbReference type="InterPro" id="IPR027417">
    <property type="entry name" value="P-loop_NTPase"/>
</dbReference>
<dbReference type="CDD" id="cd00009">
    <property type="entry name" value="AAA"/>
    <property type="match status" value="1"/>
</dbReference>
<dbReference type="Pfam" id="PF17863">
    <property type="entry name" value="AAA_lid_2"/>
    <property type="match status" value="1"/>
</dbReference>
<dbReference type="GO" id="GO:0016887">
    <property type="term" value="F:ATP hydrolysis activity"/>
    <property type="evidence" value="ECO:0007669"/>
    <property type="project" value="InterPro"/>
</dbReference>
<dbReference type="PIRSF" id="PIRSF002849">
    <property type="entry name" value="AAA_ATPase_chaperone_MoxR_prd"/>
    <property type="match status" value="1"/>
</dbReference>
<dbReference type="Proteomes" id="UP000001188">
    <property type="component" value="Chromosome"/>
</dbReference>
<dbReference type="Pfam" id="PF07726">
    <property type="entry name" value="AAA_3"/>
    <property type="match status" value="1"/>
</dbReference>
<evidence type="ECO:0000313" key="8">
    <source>
        <dbReference type="Proteomes" id="UP000001188"/>
    </source>
</evidence>
<dbReference type="InterPro" id="IPR011703">
    <property type="entry name" value="ATPase_AAA-3"/>
</dbReference>
<dbReference type="Gene3D" id="1.10.8.80">
    <property type="entry name" value="Magnesium chelatase subunit I, C-Terminal domain"/>
    <property type="match status" value="1"/>
</dbReference>
<dbReference type="PANTHER" id="PTHR42759">
    <property type="entry name" value="MOXR FAMILY PROTEIN"/>
    <property type="match status" value="1"/>
</dbReference>
<dbReference type="FunFam" id="3.40.50.300:FF:000640">
    <property type="entry name" value="MoxR family ATPase"/>
    <property type="match status" value="1"/>
</dbReference>
<dbReference type="PANTHER" id="PTHR42759:SF1">
    <property type="entry name" value="MAGNESIUM-CHELATASE SUBUNIT CHLD"/>
    <property type="match status" value="1"/>
</dbReference>
<feature type="region of interest" description="Disordered" evidence="4">
    <location>
        <begin position="1"/>
        <end position="21"/>
    </location>
</feature>
<accession>B0RLK0</accession>
<sequence>MRRHRSPIAPKHAPASPHPHASHPCPCRCSCDDMHHTHHATHTAHDETSRMSSPNDDLLTAQLSKLGALRAALAQAVVGQEAVVEQLLIGLLAGGHCLLEGAPGLGKTLLVRSLGQALELQFRRVQFTPDLMPSDILGTELLEEDHGTGHRHFRFQQGPIFTNLLLADELNRTPPKTQAALLEAMSERTVSYAGTTYALPAPFFVLATQNPIEQAGTYPLPEAQLDRFLLHVRVDYPSEQEERDILTQTTGTASAQVPKVMDAASVQALQQHVREVHVGADLLTWINRLVRASRPGPQASEEVRQWIKWGAGPRAGQSLVLASKARALLHGRLAATREDVTALAAPVMRHRLLLSFAAEAEQRSADDVIAALLRAVPYPA</sequence>
<dbReference type="EMBL" id="AM920689">
    <property type="protein sequence ID" value="CAP49429.1"/>
    <property type="molecule type" value="Genomic_DNA"/>
</dbReference>
<feature type="compositionally biased region" description="Low complexity" evidence="4">
    <location>
        <begin position="7"/>
        <end position="21"/>
    </location>
</feature>
<keyword evidence="2" id="KW-0067">ATP-binding</keyword>
<dbReference type="HOGENOM" id="CLU_034716_2_0_6"/>
<evidence type="ECO:0000259" key="5">
    <source>
        <dbReference type="Pfam" id="PF07726"/>
    </source>
</evidence>
<evidence type="ECO:0000256" key="2">
    <source>
        <dbReference type="ARBA" id="ARBA00022840"/>
    </source>
</evidence>
<dbReference type="AlphaFoldDB" id="B0RLK0"/>
<evidence type="ECO:0000256" key="4">
    <source>
        <dbReference type="SAM" id="MobiDB-lite"/>
    </source>
</evidence>
<organism evidence="7 8">
    <name type="scientific">Xanthomonas campestris pv. campestris (strain B100)</name>
    <dbReference type="NCBI Taxonomy" id="509169"/>
    <lineage>
        <taxon>Bacteria</taxon>
        <taxon>Pseudomonadati</taxon>
        <taxon>Pseudomonadota</taxon>
        <taxon>Gammaproteobacteria</taxon>
        <taxon>Lysobacterales</taxon>
        <taxon>Lysobacteraceae</taxon>
        <taxon>Xanthomonas</taxon>
    </lineage>
</organism>
<dbReference type="InterPro" id="IPR050764">
    <property type="entry name" value="CbbQ/NirQ/NorQ/GpvN"/>
</dbReference>
<gene>
    <name evidence="7" type="ORF">XCCB100_0099</name>
</gene>
<proteinExistence type="inferred from homology"/>
<dbReference type="InterPro" id="IPR041628">
    <property type="entry name" value="ChlI/MoxR_AAA_lid"/>
</dbReference>
<protein>
    <submittedName>
        <fullName evidence="7">MoxR-like ATPase</fullName>
    </submittedName>
</protein>